<organism evidence="2 3">
    <name type="scientific">Methylobacterium symbioticum</name>
    <dbReference type="NCBI Taxonomy" id="2584084"/>
    <lineage>
        <taxon>Bacteria</taxon>
        <taxon>Pseudomonadati</taxon>
        <taxon>Pseudomonadota</taxon>
        <taxon>Alphaproteobacteria</taxon>
        <taxon>Hyphomicrobiales</taxon>
        <taxon>Methylobacteriaceae</taxon>
        <taxon>Methylobacterium</taxon>
    </lineage>
</organism>
<keyword evidence="3" id="KW-1185">Reference proteome</keyword>
<evidence type="ECO:0000256" key="1">
    <source>
        <dbReference type="SAM" id="MobiDB-lite"/>
    </source>
</evidence>
<accession>A0A509ECY9</accession>
<dbReference type="OrthoDB" id="6336595at2"/>
<gene>
    <name evidence="2" type="ORF">MET9862_02622</name>
</gene>
<sequence length="379" mass="42718">MKISVFPFGDNDHNQQVLAGFEILRRLGCLEIRYRYDGLSVFNMDHTSRTEYSALYQIVVMRLDGVGDVVFDLNDSDIVFENLHDACIVYFKRSFCRSAHARFPKIRPLGLNYEARPPFLSASALYRSIVLSKSAVSRVRGVLRVFGLPRPYTFSPNKDRQARISLPAPPRILFLARTWDPCEFDAQYHRHLDAINAMRADCVRELRRTFGDSFTGGLLASPHAKRHFPDCVTPATLRTDRRSFLRLVDTHQICVATSGLHDSTGWKFAEFVAKGRAIVAEAMRFQVPGPMSEGTNYLAFDSAASCVEKCAVLMRDAEYRYEMMSANRAYYNGYVSPEALVRNAISWACPTIERGLQPHPAKGREAGLPEAGPASLRFG</sequence>
<dbReference type="EMBL" id="CABFPH010000033">
    <property type="protein sequence ID" value="VUD72028.1"/>
    <property type="molecule type" value="Genomic_DNA"/>
</dbReference>
<evidence type="ECO:0000313" key="3">
    <source>
        <dbReference type="Proteomes" id="UP000410984"/>
    </source>
</evidence>
<reference evidence="2 3" key="1">
    <citation type="submission" date="2019-06" db="EMBL/GenBank/DDBJ databases">
        <authorList>
            <person name="Rodrigo-Torres L."/>
            <person name="Arahal R. D."/>
            <person name="Lucena T."/>
        </authorList>
    </citation>
    <scope>NUCLEOTIDE SEQUENCE [LARGE SCALE GENOMIC DNA]</scope>
    <source>
        <strain evidence="2 3">SB0023/3</strain>
    </source>
</reference>
<dbReference type="Proteomes" id="UP000410984">
    <property type="component" value="Unassembled WGS sequence"/>
</dbReference>
<dbReference type="AlphaFoldDB" id="A0A509ECY9"/>
<proteinExistence type="predicted"/>
<dbReference type="RefSeq" id="WP_142583390.1">
    <property type="nucleotide sequence ID" value="NZ_CABFPH010000033.1"/>
</dbReference>
<feature type="region of interest" description="Disordered" evidence="1">
    <location>
        <begin position="358"/>
        <end position="379"/>
    </location>
</feature>
<evidence type="ECO:0000313" key="2">
    <source>
        <dbReference type="EMBL" id="VUD72028.1"/>
    </source>
</evidence>
<protein>
    <recommendedName>
        <fullName evidence="4">Glycosyltransferase family 1 protein</fullName>
    </recommendedName>
</protein>
<name>A0A509ECY9_9HYPH</name>
<evidence type="ECO:0008006" key="4">
    <source>
        <dbReference type="Google" id="ProtNLM"/>
    </source>
</evidence>